<evidence type="ECO:0000259" key="13">
    <source>
        <dbReference type="PROSITE" id="PS50862"/>
    </source>
</evidence>
<dbReference type="CDD" id="cd00859">
    <property type="entry name" value="HisRS_anticodon"/>
    <property type="match status" value="1"/>
</dbReference>
<dbReference type="GO" id="GO:0006427">
    <property type="term" value="P:histidyl-tRNA aminoacylation"/>
    <property type="evidence" value="ECO:0007669"/>
    <property type="project" value="UniProtKB-UniRule"/>
</dbReference>
<keyword evidence="9 11" id="KW-0030">Aminoacyl-tRNA synthetase</keyword>
<dbReference type="NCBIfam" id="TIGR00442">
    <property type="entry name" value="hisS"/>
    <property type="match status" value="1"/>
</dbReference>
<dbReference type="PIRSF" id="PIRSF001549">
    <property type="entry name" value="His-tRNA_synth"/>
    <property type="match status" value="1"/>
</dbReference>
<feature type="binding site" evidence="12">
    <location>
        <position position="114"/>
    </location>
    <ligand>
        <name>L-histidine</name>
        <dbReference type="ChEBI" id="CHEBI:57595"/>
    </ligand>
</feature>
<reference evidence="14 15" key="1">
    <citation type="submission" date="2017-02" db="EMBL/GenBank/DDBJ databases">
        <title>Chromobacterium haemolyticum H5244.</title>
        <authorList>
            <person name="Gulvik C.A."/>
        </authorList>
    </citation>
    <scope>NUCLEOTIDE SEQUENCE [LARGE SCALE GENOMIC DNA]</scope>
    <source>
        <strain evidence="14 15">H5244</strain>
    </source>
</reference>
<evidence type="ECO:0000256" key="10">
    <source>
        <dbReference type="ARBA" id="ARBA00047639"/>
    </source>
</evidence>
<dbReference type="InterPro" id="IPR041715">
    <property type="entry name" value="HisRS-like_core"/>
</dbReference>
<dbReference type="FunFam" id="3.30.930.10:FF:000005">
    <property type="entry name" value="Histidine--tRNA ligase"/>
    <property type="match status" value="1"/>
</dbReference>
<feature type="binding site" evidence="12">
    <location>
        <begin position="264"/>
        <end position="265"/>
    </location>
    <ligand>
        <name>L-histidine</name>
        <dbReference type="ChEBI" id="CHEBI:57595"/>
    </ligand>
</feature>
<feature type="domain" description="Aminoacyl-transfer RNA synthetases class-II family profile" evidence="13">
    <location>
        <begin position="1"/>
        <end position="317"/>
    </location>
</feature>
<dbReference type="Pfam" id="PF13393">
    <property type="entry name" value="tRNA-synt_His"/>
    <property type="match status" value="1"/>
</dbReference>
<feature type="binding site" evidence="12">
    <location>
        <position position="128"/>
    </location>
    <ligand>
        <name>L-histidine</name>
        <dbReference type="ChEBI" id="CHEBI:57595"/>
    </ligand>
</feature>
<dbReference type="CDD" id="cd00773">
    <property type="entry name" value="HisRS-like_core"/>
    <property type="match status" value="1"/>
</dbReference>
<dbReference type="GO" id="GO:0005524">
    <property type="term" value="F:ATP binding"/>
    <property type="evidence" value="ECO:0007669"/>
    <property type="project" value="UniProtKB-UniRule"/>
</dbReference>
<evidence type="ECO:0000256" key="5">
    <source>
        <dbReference type="ARBA" id="ARBA00022598"/>
    </source>
</evidence>
<dbReference type="InterPro" id="IPR006195">
    <property type="entry name" value="aa-tRNA-synth_II"/>
</dbReference>
<evidence type="ECO:0000256" key="9">
    <source>
        <dbReference type="ARBA" id="ARBA00023146"/>
    </source>
</evidence>
<comment type="catalytic activity">
    <reaction evidence="10 11">
        <text>tRNA(His) + L-histidine + ATP = L-histidyl-tRNA(His) + AMP + diphosphate + H(+)</text>
        <dbReference type="Rhea" id="RHEA:17313"/>
        <dbReference type="Rhea" id="RHEA-COMP:9665"/>
        <dbReference type="Rhea" id="RHEA-COMP:9689"/>
        <dbReference type="ChEBI" id="CHEBI:15378"/>
        <dbReference type="ChEBI" id="CHEBI:30616"/>
        <dbReference type="ChEBI" id="CHEBI:33019"/>
        <dbReference type="ChEBI" id="CHEBI:57595"/>
        <dbReference type="ChEBI" id="CHEBI:78442"/>
        <dbReference type="ChEBI" id="CHEBI:78527"/>
        <dbReference type="ChEBI" id="CHEBI:456215"/>
        <dbReference type="EC" id="6.1.1.21"/>
    </reaction>
</comment>
<keyword evidence="4 11" id="KW-0963">Cytoplasm</keyword>
<dbReference type="GO" id="GO:0004821">
    <property type="term" value="F:histidine-tRNA ligase activity"/>
    <property type="evidence" value="ECO:0007669"/>
    <property type="project" value="UniProtKB-UniRule"/>
</dbReference>
<dbReference type="SUPFAM" id="SSF52954">
    <property type="entry name" value="Class II aaRS ABD-related"/>
    <property type="match status" value="1"/>
</dbReference>
<evidence type="ECO:0000256" key="2">
    <source>
        <dbReference type="ARBA" id="ARBA00008226"/>
    </source>
</evidence>
<name>A0A1W0CX58_9NEIS</name>
<keyword evidence="5 11" id="KW-0436">Ligase</keyword>
<evidence type="ECO:0000256" key="11">
    <source>
        <dbReference type="HAMAP-Rule" id="MF_00127"/>
    </source>
</evidence>
<dbReference type="InterPro" id="IPR015807">
    <property type="entry name" value="His-tRNA-ligase"/>
</dbReference>
<evidence type="ECO:0000256" key="3">
    <source>
        <dbReference type="ARBA" id="ARBA00011738"/>
    </source>
</evidence>
<dbReference type="Gene3D" id="3.30.930.10">
    <property type="entry name" value="Bira Bifunctional Protein, Domain 2"/>
    <property type="match status" value="1"/>
</dbReference>
<comment type="caution">
    <text evidence="14">The sequence shown here is derived from an EMBL/GenBank/DDBJ whole genome shotgun (WGS) entry which is preliminary data.</text>
</comment>
<dbReference type="PANTHER" id="PTHR43707:SF1">
    <property type="entry name" value="HISTIDINE--TRNA LIGASE, MITOCHONDRIAL-RELATED"/>
    <property type="match status" value="1"/>
</dbReference>
<evidence type="ECO:0000256" key="1">
    <source>
        <dbReference type="ARBA" id="ARBA00004496"/>
    </source>
</evidence>
<dbReference type="PANTHER" id="PTHR43707">
    <property type="entry name" value="HISTIDYL-TRNA SYNTHETASE"/>
    <property type="match status" value="1"/>
</dbReference>
<protein>
    <recommendedName>
        <fullName evidence="11">Histidine--tRNA ligase</fullName>
        <ecNumber evidence="11">6.1.1.21</ecNumber>
    </recommendedName>
    <alternativeName>
        <fullName evidence="11">Histidyl-tRNA synthetase</fullName>
        <shortName evidence="11">HisRS</shortName>
    </alternativeName>
</protein>
<proteinExistence type="inferred from homology"/>
<evidence type="ECO:0000313" key="15">
    <source>
        <dbReference type="Proteomes" id="UP000192721"/>
    </source>
</evidence>
<comment type="subcellular location">
    <subcellularLocation>
        <location evidence="1 11">Cytoplasm</location>
    </subcellularLocation>
</comment>
<dbReference type="InterPro" id="IPR045864">
    <property type="entry name" value="aa-tRNA-synth_II/BPL/LPL"/>
</dbReference>
<dbReference type="InterPro" id="IPR036621">
    <property type="entry name" value="Anticodon-bd_dom_sf"/>
</dbReference>
<dbReference type="PROSITE" id="PS50862">
    <property type="entry name" value="AA_TRNA_LIGASE_II"/>
    <property type="match status" value="1"/>
</dbReference>
<evidence type="ECO:0000256" key="6">
    <source>
        <dbReference type="ARBA" id="ARBA00022741"/>
    </source>
</evidence>
<keyword evidence="6 11" id="KW-0547">Nucleotide-binding</keyword>
<sequence>MAQKYQAVKGMNDVLPAESYQWEFFEGKLRELLADYGYQNIRTPIVETTPLFVRAIGEVTDVVEKEMYTFIDSLNGDSLTLRPEGTAGTLRAVVEHNLLYNATQKLWYMGPMFRHERPQKGRYRQFHQMGVEALGFGGPDIDAEIIAMTADLWRRLGLSQYVRLEINSLGNQEERAAHRQALIAYLEKHVDILDEDGKRRMYSNPLRVLDTKNPALQQMANEAPKLSDYLGEASRAHYEGWKAMIRELGVDFVENPRLVRGLDYYNQSVFEWVTSELGAQGTICAGGRYDGLIEQLGGKPAAGIGFGMGLERVVLLLQDKQLLPAQRSVDIYLVNQGEGAALYAMKLAQSLRAAGLSVVQHLGEGSFKSQMKKADGSGAQFAVIVGENEIKTGQAVIKALRAEMDQQTVAAEAVAATLISLKA</sequence>
<dbReference type="Proteomes" id="UP000192721">
    <property type="component" value="Unassembled WGS sequence"/>
</dbReference>
<organism evidence="14 15">
    <name type="scientific">Chromobacterium haemolyticum</name>
    <dbReference type="NCBI Taxonomy" id="394935"/>
    <lineage>
        <taxon>Bacteria</taxon>
        <taxon>Pseudomonadati</taxon>
        <taxon>Pseudomonadota</taxon>
        <taxon>Betaproteobacteria</taxon>
        <taxon>Neisseriales</taxon>
        <taxon>Chromobacteriaceae</taxon>
        <taxon>Chromobacterium</taxon>
    </lineage>
</organism>
<evidence type="ECO:0000256" key="4">
    <source>
        <dbReference type="ARBA" id="ARBA00022490"/>
    </source>
</evidence>
<keyword evidence="7 11" id="KW-0067">ATP-binding</keyword>
<keyword evidence="8 11" id="KW-0648">Protein biosynthesis</keyword>
<dbReference type="InterPro" id="IPR004154">
    <property type="entry name" value="Anticodon-bd"/>
</dbReference>
<evidence type="ECO:0000313" key="14">
    <source>
        <dbReference type="EMBL" id="OQS39355.1"/>
    </source>
</evidence>
<dbReference type="AlphaFoldDB" id="A0A1W0CX58"/>
<dbReference type="Gene3D" id="3.40.50.800">
    <property type="entry name" value="Anticodon-binding domain"/>
    <property type="match status" value="1"/>
</dbReference>
<dbReference type="Pfam" id="PF03129">
    <property type="entry name" value="HGTP_anticodon"/>
    <property type="match status" value="1"/>
</dbReference>
<accession>A0A1W0CX58</accession>
<comment type="subunit">
    <text evidence="3 11">Homodimer.</text>
</comment>
<evidence type="ECO:0000256" key="12">
    <source>
        <dbReference type="PIRSR" id="PIRSR001549-1"/>
    </source>
</evidence>
<dbReference type="EMBL" id="MUKV01000013">
    <property type="protein sequence ID" value="OQS39355.1"/>
    <property type="molecule type" value="Genomic_DNA"/>
</dbReference>
<gene>
    <name evidence="11" type="primary">hisS</name>
    <name evidence="14" type="ORF">B0T45_12035</name>
</gene>
<dbReference type="RefSeq" id="WP_043640481.1">
    <property type="nucleotide sequence ID" value="NZ_CP109905.1"/>
</dbReference>
<dbReference type="InterPro" id="IPR004516">
    <property type="entry name" value="HisRS/HisZ"/>
</dbReference>
<dbReference type="InterPro" id="IPR033656">
    <property type="entry name" value="HisRS_anticodon"/>
</dbReference>
<feature type="binding site" evidence="12">
    <location>
        <begin position="84"/>
        <end position="86"/>
    </location>
    <ligand>
        <name>L-histidine</name>
        <dbReference type="ChEBI" id="CHEBI:57595"/>
    </ligand>
</feature>
<feature type="binding site" evidence="12">
    <location>
        <position position="260"/>
    </location>
    <ligand>
        <name>L-histidine</name>
        <dbReference type="ChEBI" id="CHEBI:57595"/>
    </ligand>
</feature>
<dbReference type="EC" id="6.1.1.21" evidence="11"/>
<evidence type="ECO:0000256" key="8">
    <source>
        <dbReference type="ARBA" id="ARBA00022917"/>
    </source>
</evidence>
<dbReference type="SUPFAM" id="SSF55681">
    <property type="entry name" value="Class II aaRS and biotin synthetases"/>
    <property type="match status" value="1"/>
</dbReference>
<dbReference type="GO" id="GO:0005737">
    <property type="term" value="C:cytoplasm"/>
    <property type="evidence" value="ECO:0007669"/>
    <property type="project" value="UniProtKB-SubCell"/>
</dbReference>
<comment type="similarity">
    <text evidence="2 11">Belongs to the class-II aminoacyl-tRNA synthetase family.</text>
</comment>
<feature type="binding site" evidence="12">
    <location>
        <position position="132"/>
    </location>
    <ligand>
        <name>L-histidine</name>
        <dbReference type="ChEBI" id="CHEBI:57595"/>
    </ligand>
</feature>
<evidence type="ECO:0000256" key="7">
    <source>
        <dbReference type="ARBA" id="ARBA00022840"/>
    </source>
</evidence>
<dbReference type="HAMAP" id="MF_00127">
    <property type="entry name" value="His_tRNA_synth"/>
    <property type="match status" value="1"/>
</dbReference>